<dbReference type="AlphaFoldDB" id="A0AA40EW75"/>
<dbReference type="Proteomes" id="UP001172155">
    <property type="component" value="Unassembled WGS sequence"/>
</dbReference>
<comment type="caution">
    <text evidence="2">The sequence shown here is derived from an EMBL/GenBank/DDBJ whole genome shotgun (WGS) entry which is preliminary data.</text>
</comment>
<protein>
    <recommendedName>
        <fullName evidence="1">F-box domain-containing protein</fullName>
    </recommendedName>
</protein>
<evidence type="ECO:0000313" key="3">
    <source>
        <dbReference type="Proteomes" id="UP001172155"/>
    </source>
</evidence>
<evidence type="ECO:0000313" key="2">
    <source>
        <dbReference type="EMBL" id="KAK0746526.1"/>
    </source>
</evidence>
<keyword evidence="3" id="KW-1185">Reference proteome</keyword>
<gene>
    <name evidence="2" type="ORF">B0T18DRAFT_429476</name>
</gene>
<dbReference type="PROSITE" id="PS50181">
    <property type="entry name" value="FBOX"/>
    <property type="match status" value="1"/>
</dbReference>
<sequence length="361" mass="40463">MAMPAPGKAKHLEELPLELLEQILEKLSFRDIIALAKYTPPTSRLIDALTISPAWKTAWSIYQAHASDFQGVVSLSVPIANTRLFDPTNGALDLTPAEFLSKFLTPNAALQAFDAASKQGQHFIFKHIHRATWATFSLFLLAHAGPSTISLLANSTPLSAILAICPWLNTDQPDDEPTLRSQFIEALTTSCFCVDFYTEINKTKAEQLRALARLYGKHYARLKEPGAPQTHRTTNVGHVPAQLERAAQAVLGTIDFVWGGRGKPWRGVARFSYRIQRDEAIQGGGWWRKRYMDLIPPVAAREMEWLEAFVSVVGWLEQAYPELAKQERDAFIEQDTLVSSRKARDIRREKGKARKLDSQLG</sequence>
<organism evidence="2 3">
    <name type="scientific">Schizothecium vesticola</name>
    <dbReference type="NCBI Taxonomy" id="314040"/>
    <lineage>
        <taxon>Eukaryota</taxon>
        <taxon>Fungi</taxon>
        <taxon>Dikarya</taxon>
        <taxon>Ascomycota</taxon>
        <taxon>Pezizomycotina</taxon>
        <taxon>Sordariomycetes</taxon>
        <taxon>Sordariomycetidae</taxon>
        <taxon>Sordariales</taxon>
        <taxon>Schizotheciaceae</taxon>
        <taxon>Schizothecium</taxon>
    </lineage>
</organism>
<accession>A0AA40EW75</accession>
<dbReference type="Pfam" id="PF00646">
    <property type="entry name" value="F-box"/>
    <property type="match status" value="1"/>
</dbReference>
<feature type="domain" description="F-box" evidence="1">
    <location>
        <begin position="9"/>
        <end position="58"/>
    </location>
</feature>
<dbReference type="InterPro" id="IPR001810">
    <property type="entry name" value="F-box_dom"/>
</dbReference>
<name>A0AA40EW75_9PEZI</name>
<proteinExistence type="predicted"/>
<reference evidence="2" key="1">
    <citation type="submission" date="2023-06" db="EMBL/GenBank/DDBJ databases">
        <title>Genome-scale phylogeny and comparative genomics of the fungal order Sordariales.</title>
        <authorList>
            <consortium name="Lawrence Berkeley National Laboratory"/>
            <person name="Hensen N."/>
            <person name="Bonometti L."/>
            <person name="Westerberg I."/>
            <person name="Brannstrom I.O."/>
            <person name="Guillou S."/>
            <person name="Cros-Aarteil S."/>
            <person name="Calhoun S."/>
            <person name="Haridas S."/>
            <person name="Kuo A."/>
            <person name="Mondo S."/>
            <person name="Pangilinan J."/>
            <person name="Riley R."/>
            <person name="LaButti K."/>
            <person name="Andreopoulos B."/>
            <person name="Lipzen A."/>
            <person name="Chen C."/>
            <person name="Yanf M."/>
            <person name="Daum C."/>
            <person name="Ng V."/>
            <person name="Clum A."/>
            <person name="Steindorff A."/>
            <person name="Ohm R."/>
            <person name="Martin F."/>
            <person name="Silar P."/>
            <person name="Natvig D."/>
            <person name="Lalanne C."/>
            <person name="Gautier V."/>
            <person name="Ament-velasquez S.L."/>
            <person name="Kruys A."/>
            <person name="Hutchinson M.I."/>
            <person name="Powell A.J."/>
            <person name="Barry K."/>
            <person name="Miller A.N."/>
            <person name="Grigoriev I.V."/>
            <person name="Debuchy R."/>
            <person name="Gladieux P."/>
            <person name="Thoren M.H."/>
            <person name="Johannesson H."/>
        </authorList>
    </citation>
    <scope>NUCLEOTIDE SEQUENCE</scope>
    <source>
        <strain evidence="2">SMH3187-1</strain>
    </source>
</reference>
<evidence type="ECO:0000259" key="1">
    <source>
        <dbReference type="PROSITE" id="PS50181"/>
    </source>
</evidence>
<dbReference type="EMBL" id="JAUKUD010000004">
    <property type="protein sequence ID" value="KAK0746526.1"/>
    <property type="molecule type" value="Genomic_DNA"/>
</dbReference>